<evidence type="ECO:0000313" key="4">
    <source>
        <dbReference type="EMBL" id="KAF2314231.1"/>
    </source>
</evidence>
<dbReference type="GO" id="GO:0045735">
    <property type="term" value="F:nutrient reservoir activity"/>
    <property type="evidence" value="ECO:0007669"/>
    <property type="project" value="InterPro"/>
</dbReference>
<comment type="similarity">
    <text evidence="1">Belongs to the 2S seed storage albumins family.</text>
</comment>
<feature type="chain" id="PRO_5025347386" description="Bifunctional inhibitor/plant lipid transfer protein/seed storage helical domain-containing protein" evidence="2">
    <location>
        <begin position="21"/>
        <end position="303"/>
    </location>
</feature>
<keyword evidence="5" id="KW-1185">Reference proteome</keyword>
<gene>
    <name evidence="4" type="ORF">GH714_024334</name>
</gene>
<accession>A0A6A6MKF0</accession>
<proteinExistence type="inferred from homology"/>
<evidence type="ECO:0000256" key="1">
    <source>
        <dbReference type="ARBA" id="ARBA00008262"/>
    </source>
</evidence>
<protein>
    <recommendedName>
        <fullName evidence="3">Bifunctional inhibitor/plant lipid transfer protein/seed storage helical domain-containing protein</fullName>
    </recommendedName>
</protein>
<dbReference type="Gene3D" id="1.10.110.10">
    <property type="entry name" value="Plant lipid-transfer and hydrophobic proteins"/>
    <property type="match status" value="2"/>
</dbReference>
<evidence type="ECO:0000256" key="2">
    <source>
        <dbReference type="SAM" id="SignalP"/>
    </source>
</evidence>
<comment type="caution">
    <text evidence="4">The sequence shown here is derived from an EMBL/GenBank/DDBJ whole genome shotgun (WGS) entry which is preliminary data.</text>
</comment>
<dbReference type="SMART" id="SM00499">
    <property type="entry name" value="AAI"/>
    <property type="match status" value="2"/>
</dbReference>
<reference evidence="4 5" key="1">
    <citation type="journal article" date="2020" name="Mol. Plant">
        <title>The Chromosome-Based Rubber Tree Genome Provides New Insights into Spurge Genome Evolution and Rubber Biosynthesis.</title>
        <authorList>
            <person name="Liu J."/>
            <person name="Shi C."/>
            <person name="Shi C.C."/>
            <person name="Li W."/>
            <person name="Zhang Q.J."/>
            <person name="Zhang Y."/>
            <person name="Li K."/>
            <person name="Lu H.F."/>
            <person name="Shi C."/>
            <person name="Zhu S.T."/>
            <person name="Xiao Z.Y."/>
            <person name="Nan H."/>
            <person name="Yue Y."/>
            <person name="Zhu X.G."/>
            <person name="Wu Y."/>
            <person name="Hong X.N."/>
            <person name="Fan G.Y."/>
            <person name="Tong Y."/>
            <person name="Zhang D."/>
            <person name="Mao C.L."/>
            <person name="Liu Y.L."/>
            <person name="Hao S.J."/>
            <person name="Liu W.Q."/>
            <person name="Lv M.Q."/>
            <person name="Zhang H.B."/>
            <person name="Liu Y."/>
            <person name="Hu-Tang G.R."/>
            <person name="Wang J.P."/>
            <person name="Wang J.H."/>
            <person name="Sun Y.H."/>
            <person name="Ni S.B."/>
            <person name="Chen W.B."/>
            <person name="Zhang X.C."/>
            <person name="Jiao Y.N."/>
            <person name="Eichler E.E."/>
            <person name="Li G.H."/>
            <person name="Liu X."/>
            <person name="Gao L.Z."/>
        </authorList>
    </citation>
    <scope>NUCLEOTIDE SEQUENCE [LARGE SCALE GENOMIC DNA]</scope>
    <source>
        <strain evidence="5">cv. GT1</strain>
        <tissue evidence="4">Leaf</tissue>
    </source>
</reference>
<organism evidence="4 5">
    <name type="scientific">Hevea brasiliensis</name>
    <name type="common">Para rubber tree</name>
    <name type="synonym">Siphonia brasiliensis</name>
    <dbReference type="NCBI Taxonomy" id="3981"/>
    <lineage>
        <taxon>Eukaryota</taxon>
        <taxon>Viridiplantae</taxon>
        <taxon>Streptophyta</taxon>
        <taxon>Embryophyta</taxon>
        <taxon>Tracheophyta</taxon>
        <taxon>Spermatophyta</taxon>
        <taxon>Magnoliopsida</taxon>
        <taxon>eudicotyledons</taxon>
        <taxon>Gunneridae</taxon>
        <taxon>Pentapetalae</taxon>
        <taxon>rosids</taxon>
        <taxon>fabids</taxon>
        <taxon>Malpighiales</taxon>
        <taxon>Euphorbiaceae</taxon>
        <taxon>Crotonoideae</taxon>
        <taxon>Micrandreae</taxon>
        <taxon>Hevea</taxon>
    </lineage>
</organism>
<evidence type="ECO:0000313" key="5">
    <source>
        <dbReference type="Proteomes" id="UP000467840"/>
    </source>
</evidence>
<dbReference type="Pfam" id="PF00234">
    <property type="entry name" value="Tryp_alpha_amyl"/>
    <property type="match status" value="2"/>
</dbReference>
<dbReference type="InterPro" id="IPR016140">
    <property type="entry name" value="Bifunc_inhib/LTP/seed_store"/>
</dbReference>
<dbReference type="Proteomes" id="UP000467840">
    <property type="component" value="Chromosome 15"/>
</dbReference>
<dbReference type="AlphaFoldDB" id="A0A6A6MKF0"/>
<dbReference type="PANTHER" id="PTHR35496:SF18">
    <property type="entry name" value="BIFUNCTIONAL INHIBITOR_PLANT LIPID TRANSFER PROTEIN_SEED STORAGE HELICAL DOMAIN-CONTAINING PROTEIN"/>
    <property type="match status" value="1"/>
</dbReference>
<feature type="domain" description="Bifunctional inhibitor/plant lipid transfer protein/seed storage helical" evidence="3">
    <location>
        <begin position="44"/>
        <end position="146"/>
    </location>
</feature>
<name>A0A6A6MKF0_HEVBR</name>
<dbReference type="InterPro" id="IPR000617">
    <property type="entry name" value="Napin/2SS/CON"/>
</dbReference>
<sequence>MAKLTVLIATFIALLFVVDASIYRTTMIIDEGSDDTENPSRRGCSQQIQQQQNLRQCQEYIRQRVHGSRGRGRPAAAYDEVENQRDQFRRCCNQLQQMDSPCRCEGLRQAIHRQQSQGQIQGQDVRQAFQVAQYLPSECGVSPRRCQIQSSATLCSTMANKLILISVRLVIIAAASAYRTTITTVEIDEPNPSSQACRREVERKDLSSCEDCVGQSRRSPVLALRRSENQKEQVPRQCCNQIKQLRDDCECEGIKSVLQKQLEQGQVVREEYKQAMWLAPALPNPSSLVLMHAGRLPHRCADK</sequence>
<evidence type="ECO:0000259" key="3">
    <source>
        <dbReference type="SMART" id="SM00499"/>
    </source>
</evidence>
<feature type="domain" description="Bifunctional inhibitor/plant lipid transfer protein/seed storage helical" evidence="3">
    <location>
        <begin position="197"/>
        <end position="300"/>
    </location>
</feature>
<keyword evidence="2" id="KW-0732">Signal</keyword>
<dbReference type="PRINTS" id="PR00496">
    <property type="entry name" value="NAPIN"/>
</dbReference>
<dbReference type="SUPFAM" id="SSF47699">
    <property type="entry name" value="Bifunctional inhibitor/lipid-transfer protein/seed storage 2S albumin"/>
    <property type="match status" value="2"/>
</dbReference>
<feature type="signal peptide" evidence="2">
    <location>
        <begin position="1"/>
        <end position="20"/>
    </location>
</feature>
<dbReference type="EMBL" id="JAAGAX010000005">
    <property type="protein sequence ID" value="KAF2314231.1"/>
    <property type="molecule type" value="Genomic_DNA"/>
</dbReference>
<dbReference type="CDD" id="cd00261">
    <property type="entry name" value="AAI_SS"/>
    <property type="match status" value="1"/>
</dbReference>
<dbReference type="InterPro" id="IPR036312">
    <property type="entry name" value="Bifun_inhib/LTP/seed_sf"/>
</dbReference>
<dbReference type="PANTHER" id="PTHR35496">
    <property type="entry name" value="2S SEED STORAGE PROTEIN 1-RELATED"/>
    <property type="match status" value="1"/>
</dbReference>